<keyword evidence="1 2" id="KW-0998">Cell outer membrane</keyword>
<dbReference type="GO" id="GO:0015920">
    <property type="term" value="P:lipopolysaccharide transport"/>
    <property type="evidence" value="ECO:0007669"/>
    <property type="project" value="InterPro"/>
</dbReference>
<comment type="caution">
    <text evidence="4">The sequence shown here is derived from an EMBL/GenBank/DDBJ whole genome shotgun (WGS) entry which is preliminary data.</text>
</comment>
<accession>A0A3A1YA22</accession>
<feature type="signal peptide" evidence="2">
    <location>
        <begin position="1"/>
        <end position="38"/>
    </location>
</feature>
<comment type="subcellular location">
    <subcellularLocation>
        <location evidence="2">Cell outer membrane</location>
    </subcellularLocation>
</comment>
<dbReference type="RefSeq" id="WP_119532758.1">
    <property type="nucleotide sequence ID" value="NZ_JBHSSP010000013.1"/>
</dbReference>
<comment type="function">
    <text evidence="2">Together with LptE, is involved in the assembly of lipopolysaccharide (LPS) at the surface of the outer membrane.</text>
</comment>
<dbReference type="Pfam" id="PF04453">
    <property type="entry name" value="LptD"/>
    <property type="match status" value="1"/>
</dbReference>
<evidence type="ECO:0000256" key="1">
    <source>
        <dbReference type="ARBA" id="ARBA00023237"/>
    </source>
</evidence>
<dbReference type="GO" id="GO:1990351">
    <property type="term" value="C:transporter complex"/>
    <property type="evidence" value="ECO:0007669"/>
    <property type="project" value="TreeGrafter"/>
</dbReference>
<feature type="domain" description="LptD C-terminal" evidence="3">
    <location>
        <begin position="386"/>
        <end position="761"/>
    </location>
</feature>
<dbReference type="AlphaFoldDB" id="A0A3A1YA22"/>
<comment type="similarity">
    <text evidence="2">Belongs to the LptD family.</text>
</comment>
<sequence precursor="true">MTWKLNIFHVYRKLKLTKLSKAMGLITLGISQALLAHADSDVTTDFAKDLPATDYTYTETGSTTVYSGNSYLQQLNTREITLAQIDRIYPALNYNYYNTFTSQVYDAIRALQIREKFLKDAPKSDGKEYNYNESPIVISADYMFSSENGNVITYTGNTSLIQGDRAVRAQKIIYRRLDDGKQQITLDGEVNLSSNQLELEASQLVLELINDNNANKAQLDASTTTFAVVDTMMHGTAESLESKDNITRLKDSSLYAGPIKALTLNVKAKETQINMNTQRLIFKRATLRIGKVPIFWFPTFSINISGKPETGFKEPSITLNSNAGFMLTVPFVWYVNNNIKYTLRTSYATKLGLLLNNNLDVQSRLGISTLNFSFTPKMANRKTDSNRYYLGLRHIATFNNDYHVALNYRHVSDKYFFNDYYSNTDAYLTSDYSLWYNKDNWSWNLSAYTFQPIYTTTSHSYNSLPELNVSYSQPFAYNKIRYAFSGQLAHLYNDDAPTYTKANRFYLKNSFLYSRINSLVRSDYELATYEHAYHQYNKRTGKYENLFRFTPEFSATYSTKLMRDTLAFNKYAVTVTPSIGYTYRQVNHLEDSRFNNYDSSMLLPSTLMIQNGVYTSGIDSLENANDINLGYRVEYTNKFTGQQKLALKLNFVNSLGKIKYYNPNTESTYTKYKRNLVTSLHYNFNEKYNLDLSTIVDLTKSRSSMGIASINYQPNLTNIVQLSYRFATKQYLQDALFTYDNAQTEKIKQLGFAFIWDINPQLSMLFSNYIDLHDRKLVDRNIAFNYVYYGWSIGVSYERRRIGKNQFENSYDFVLNLVGFNNQYNNKFGRYINSGKIPFVGNR</sequence>
<dbReference type="OrthoDB" id="9760225at2"/>
<keyword evidence="2" id="KW-0472">Membrane</keyword>
<evidence type="ECO:0000313" key="5">
    <source>
        <dbReference type="Proteomes" id="UP000265916"/>
    </source>
</evidence>
<dbReference type="InterPro" id="IPR007543">
    <property type="entry name" value="LptD_C"/>
</dbReference>
<name>A0A3A1YA22_9GAMM</name>
<protein>
    <recommendedName>
        <fullName evidence="2">LPS-assembly protein LptD</fullName>
    </recommendedName>
</protein>
<keyword evidence="5" id="KW-1185">Reference proteome</keyword>
<dbReference type="InterPro" id="IPR020889">
    <property type="entry name" value="LipoPS_assembly_LptD"/>
</dbReference>
<feature type="chain" id="PRO_5017491090" description="LPS-assembly protein LptD" evidence="2">
    <location>
        <begin position="39"/>
        <end position="843"/>
    </location>
</feature>
<dbReference type="Proteomes" id="UP000265916">
    <property type="component" value="Unassembled WGS sequence"/>
</dbReference>
<evidence type="ECO:0000256" key="2">
    <source>
        <dbReference type="HAMAP-Rule" id="MF_01411"/>
    </source>
</evidence>
<dbReference type="HAMAP" id="MF_01411">
    <property type="entry name" value="LPS_assembly_LptD"/>
    <property type="match status" value="1"/>
</dbReference>
<dbReference type="InterPro" id="IPR050218">
    <property type="entry name" value="LptD"/>
</dbReference>
<gene>
    <name evidence="2" type="primary">lptD</name>
    <name evidence="4" type="ORF">CKF58_08140</name>
</gene>
<dbReference type="PANTHER" id="PTHR30189">
    <property type="entry name" value="LPS-ASSEMBLY PROTEIN"/>
    <property type="match status" value="1"/>
</dbReference>
<comment type="caution">
    <text evidence="2">Lacks conserved residue(s) required for the propagation of feature annotation.</text>
</comment>
<dbReference type="EMBL" id="NRJG01000203">
    <property type="protein sequence ID" value="RIY34525.1"/>
    <property type="molecule type" value="Genomic_DNA"/>
</dbReference>
<dbReference type="GO" id="GO:0009279">
    <property type="term" value="C:cell outer membrane"/>
    <property type="evidence" value="ECO:0007669"/>
    <property type="project" value="UniProtKB-SubCell"/>
</dbReference>
<dbReference type="GO" id="GO:0043165">
    <property type="term" value="P:Gram-negative-bacterium-type cell outer membrane assembly"/>
    <property type="evidence" value="ECO:0007669"/>
    <property type="project" value="UniProtKB-UniRule"/>
</dbReference>
<evidence type="ECO:0000313" key="4">
    <source>
        <dbReference type="EMBL" id="RIY34525.1"/>
    </source>
</evidence>
<organism evidence="4 5">
    <name type="scientific">Psittacicella hinzii</name>
    <dbReference type="NCBI Taxonomy" id="2028575"/>
    <lineage>
        <taxon>Bacteria</taxon>
        <taxon>Pseudomonadati</taxon>
        <taxon>Pseudomonadota</taxon>
        <taxon>Gammaproteobacteria</taxon>
        <taxon>Pasteurellales</taxon>
        <taxon>Psittacicellaceae</taxon>
        <taxon>Psittacicella</taxon>
    </lineage>
</organism>
<proteinExistence type="inferred from homology"/>
<comment type="subunit">
    <text evidence="2">Component of the lipopolysaccharide transport and assembly complex. Interacts with LptE and LptA.</text>
</comment>
<dbReference type="Gene3D" id="2.60.450.10">
    <property type="entry name" value="Lipopolysaccharide (LPS) transport protein A like domain"/>
    <property type="match status" value="1"/>
</dbReference>
<evidence type="ECO:0000259" key="3">
    <source>
        <dbReference type="Pfam" id="PF04453"/>
    </source>
</evidence>
<keyword evidence="2" id="KW-0732">Signal</keyword>
<reference evidence="4 5" key="1">
    <citation type="submission" date="2017-08" db="EMBL/GenBank/DDBJ databases">
        <title>Reclassification of Bisgaard taxon 37 and 44.</title>
        <authorList>
            <person name="Christensen H."/>
        </authorList>
    </citation>
    <scope>NUCLEOTIDE SEQUENCE [LARGE SCALE GENOMIC DNA]</scope>
    <source>
        <strain evidence="4 5">111</strain>
    </source>
</reference>
<dbReference type="PANTHER" id="PTHR30189:SF1">
    <property type="entry name" value="LPS-ASSEMBLY PROTEIN LPTD"/>
    <property type="match status" value="1"/>
</dbReference>